<evidence type="ECO:0000313" key="6">
    <source>
        <dbReference type="Proteomes" id="UP001055804"/>
    </source>
</evidence>
<dbReference type="SMART" id="SM00344">
    <property type="entry name" value="HTH_ASNC"/>
    <property type="match status" value="1"/>
</dbReference>
<keyword evidence="2" id="KW-0238">DNA-binding</keyword>
<dbReference type="InterPro" id="IPR019887">
    <property type="entry name" value="Tscrpt_reg_AsnC/Lrp_C"/>
</dbReference>
<dbReference type="Pfam" id="PF13412">
    <property type="entry name" value="HTH_24"/>
    <property type="match status" value="1"/>
</dbReference>
<dbReference type="RefSeq" id="WP_269333294.1">
    <property type="nucleotide sequence ID" value="NZ_JAMZFT010000003.1"/>
</dbReference>
<dbReference type="InterPro" id="IPR036390">
    <property type="entry name" value="WH_DNA-bd_sf"/>
</dbReference>
<keyword evidence="3" id="KW-0804">Transcription</keyword>
<dbReference type="Gene3D" id="1.10.10.10">
    <property type="entry name" value="Winged helix-like DNA-binding domain superfamily/Winged helix DNA-binding domain"/>
    <property type="match status" value="1"/>
</dbReference>
<dbReference type="GO" id="GO:0043565">
    <property type="term" value="F:sequence-specific DNA binding"/>
    <property type="evidence" value="ECO:0007669"/>
    <property type="project" value="InterPro"/>
</dbReference>
<gene>
    <name evidence="5" type="ORF">NJQ99_12965</name>
</gene>
<dbReference type="EMBL" id="JAMZFT010000003">
    <property type="protein sequence ID" value="MCP1337326.1"/>
    <property type="molecule type" value="Genomic_DNA"/>
</dbReference>
<organism evidence="5 6">
    <name type="scientific">Futiania mangrovi</name>
    <dbReference type="NCBI Taxonomy" id="2959716"/>
    <lineage>
        <taxon>Bacteria</taxon>
        <taxon>Pseudomonadati</taxon>
        <taxon>Pseudomonadota</taxon>
        <taxon>Alphaproteobacteria</taxon>
        <taxon>Futianiales</taxon>
        <taxon>Futianiaceae</taxon>
        <taxon>Futiania</taxon>
    </lineage>
</organism>
<dbReference type="PRINTS" id="PR00033">
    <property type="entry name" value="HTHASNC"/>
</dbReference>
<dbReference type="InterPro" id="IPR011008">
    <property type="entry name" value="Dimeric_a/b-barrel"/>
</dbReference>
<evidence type="ECO:0000256" key="2">
    <source>
        <dbReference type="ARBA" id="ARBA00023125"/>
    </source>
</evidence>
<keyword evidence="1" id="KW-0805">Transcription regulation</keyword>
<reference evidence="5" key="1">
    <citation type="submission" date="2022-06" db="EMBL/GenBank/DDBJ databases">
        <title>Isolation and Genomics of Futiania mangrovii gen. nov., sp. nov., a Rare and Metabolically-versatile member in the Class Alphaproteobacteria.</title>
        <authorList>
            <person name="Liu L."/>
            <person name="Huang W.-C."/>
            <person name="Pan J."/>
            <person name="Li J."/>
            <person name="Huang Y."/>
            <person name="Du H."/>
            <person name="Liu Y."/>
            <person name="Li M."/>
        </authorList>
    </citation>
    <scope>NUCLEOTIDE SEQUENCE</scope>
    <source>
        <strain evidence="5">FT118</strain>
    </source>
</reference>
<dbReference type="GO" id="GO:0043200">
    <property type="term" value="P:response to amino acid"/>
    <property type="evidence" value="ECO:0007669"/>
    <property type="project" value="TreeGrafter"/>
</dbReference>
<dbReference type="GO" id="GO:0006355">
    <property type="term" value="P:regulation of DNA-templated transcription"/>
    <property type="evidence" value="ECO:0007669"/>
    <property type="project" value="UniProtKB-ARBA"/>
</dbReference>
<dbReference type="InterPro" id="IPR019888">
    <property type="entry name" value="Tscrpt_reg_AsnC-like"/>
</dbReference>
<dbReference type="InterPro" id="IPR011991">
    <property type="entry name" value="ArsR-like_HTH"/>
</dbReference>
<dbReference type="AlphaFoldDB" id="A0A9J6PFT0"/>
<comment type="caution">
    <text evidence="5">The sequence shown here is derived from an EMBL/GenBank/DDBJ whole genome shotgun (WGS) entry which is preliminary data.</text>
</comment>
<dbReference type="SUPFAM" id="SSF54909">
    <property type="entry name" value="Dimeric alpha+beta barrel"/>
    <property type="match status" value="1"/>
</dbReference>
<dbReference type="Pfam" id="PF01037">
    <property type="entry name" value="AsnC_trans_reg"/>
    <property type="match status" value="1"/>
</dbReference>
<evidence type="ECO:0000256" key="1">
    <source>
        <dbReference type="ARBA" id="ARBA00023015"/>
    </source>
</evidence>
<dbReference type="PROSITE" id="PS50956">
    <property type="entry name" value="HTH_ASNC_2"/>
    <property type="match status" value="1"/>
</dbReference>
<dbReference type="Gene3D" id="3.30.70.920">
    <property type="match status" value="1"/>
</dbReference>
<proteinExistence type="predicted"/>
<feature type="domain" description="HTH asnC-type" evidence="4">
    <location>
        <begin position="3"/>
        <end position="64"/>
    </location>
</feature>
<dbReference type="InterPro" id="IPR000485">
    <property type="entry name" value="AsnC-type_HTH_dom"/>
</dbReference>
<keyword evidence="6" id="KW-1185">Reference proteome</keyword>
<protein>
    <submittedName>
        <fullName evidence="5">Lrp/AsnC family transcriptional regulator</fullName>
    </submittedName>
</protein>
<evidence type="ECO:0000259" key="4">
    <source>
        <dbReference type="PROSITE" id="PS50956"/>
    </source>
</evidence>
<evidence type="ECO:0000256" key="3">
    <source>
        <dbReference type="ARBA" id="ARBA00023163"/>
    </source>
</evidence>
<accession>A0A9J6PFT0</accession>
<dbReference type="PANTHER" id="PTHR30154:SF46">
    <property type="entry name" value="TRANSCRIPTIONAL REGULATORY PROTEIN"/>
    <property type="match status" value="1"/>
</dbReference>
<dbReference type="CDD" id="cd00090">
    <property type="entry name" value="HTH_ARSR"/>
    <property type="match status" value="1"/>
</dbReference>
<dbReference type="PANTHER" id="PTHR30154">
    <property type="entry name" value="LEUCINE-RESPONSIVE REGULATORY PROTEIN"/>
    <property type="match status" value="1"/>
</dbReference>
<dbReference type="PROSITE" id="PS00519">
    <property type="entry name" value="HTH_ASNC_1"/>
    <property type="match status" value="1"/>
</dbReference>
<dbReference type="SUPFAM" id="SSF46785">
    <property type="entry name" value="Winged helix' DNA-binding domain"/>
    <property type="match status" value="1"/>
</dbReference>
<dbReference type="InterPro" id="IPR019885">
    <property type="entry name" value="Tscrpt_reg_HTH_AsnC-type_CS"/>
</dbReference>
<evidence type="ECO:0000313" key="5">
    <source>
        <dbReference type="EMBL" id="MCP1337326.1"/>
    </source>
</evidence>
<dbReference type="InterPro" id="IPR036388">
    <property type="entry name" value="WH-like_DNA-bd_sf"/>
</dbReference>
<name>A0A9J6PFT0_9PROT</name>
<dbReference type="GO" id="GO:0005829">
    <property type="term" value="C:cytosol"/>
    <property type="evidence" value="ECO:0007669"/>
    <property type="project" value="TreeGrafter"/>
</dbReference>
<dbReference type="FunFam" id="1.10.10.10:FF:000186">
    <property type="entry name" value="AsnC family transcriptional regulator"/>
    <property type="match status" value="1"/>
</dbReference>
<dbReference type="Proteomes" id="UP001055804">
    <property type="component" value="Unassembled WGS sequence"/>
</dbReference>
<sequence length="153" mass="16743">MHLDKIDRAILRALQDDARLANVDLAGKVGLSPSACSRRVHALEREGVIRGYHAALDEARLGGAVQVIVMITLSGQSAEKIAEFEAAVARVPEVLVCYLMTGVHDYLLRVAARDLADFERIHKERLSPLPHVVKMESSFTLRAVVNQPLSVPA</sequence>